<evidence type="ECO:0000313" key="2">
    <source>
        <dbReference type="Proteomes" id="UP000663836"/>
    </source>
</evidence>
<proteinExistence type="predicted"/>
<gene>
    <name evidence="1" type="ORF">JBS370_LOCUS43440</name>
</gene>
<dbReference type="Proteomes" id="UP000663836">
    <property type="component" value="Unassembled WGS sequence"/>
</dbReference>
<name>A0A820P882_9BILA</name>
<dbReference type="AlphaFoldDB" id="A0A820P882"/>
<reference evidence="1" key="1">
    <citation type="submission" date="2021-02" db="EMBL/GenBank/DDBJ databases">
        <authorList>
            <person name="Nowell W R."/>
        </authorList>
    </citation>
    <scope>NUCLEOTIDE SEQUENCE</scope>
</reference>
<protein>
    <submittedName>
        <fullName evidence="1">Uncharacterized protein</fullName>
    </submittedName>
</protein>
<evidence type="ECO:0000313" key="1">
    <source>
        <dbReference type="EMBL" id="CAF4400763.1"/>
    </source>
</evidence>
<comment type="caution">
    <text evidence="1">The sequence shown here is derived from an EMBL/GenBank/DDBJ whole genome shotgun (WGS) entry which is preliminary data.</text>
</comment>
<organism evidence="1 2">
    <name type="scientific">Rotaria sordida</name>
    <dbReference type="NCBI Taxonomy" id="392033"/>
    <lineage>
        <taxon>Eukaryota</taxon>
        <taxon>Metazoa</taxon>
        <taxon>Spiralia</taxon>
        <taxon>Gnathifera</taxon>
        <taxon>Rotifera</taxon>
        <taxon>Eurotatoria</taxon>
        <taxon>Bdelloidea</taxon>
        <taxon>Philodinida</taxon>
        <taxon>Philodinidae</taxon>
        <taxon>Rotaria</taxon>
    </lineage>
</organism>
<feature type="non-terminal residue" evidence="1">
    <location>
        <position position="84"/>
    </location>
</feature>
<accession>A0A820P882</accession>
<dbReference type="EMBL" id="CAJOBD010067066">
    <property type="protein sequence ID" value="CAF4400763.1"/>
    <property type="molecule type" value="Genomic_DNA"/>
</dbReference>
<sequence length="84" mass="9723">MQPGTIIYEITPSGCRILIFFYRRWAEIFNLQHALWSPGDQGDSCIHEEATRINVNEVVSDVINLIKNENRYRSGYLSHALDLI</sequence>